<evidence type="ECO:0000313" key="1">
    <source>
        <dbReference type="EMBL" id="ERK01965.1"/>
    </source>
</evidence>
<accession>U2MJW8</accession>
<comment type="caution">
    <text evidence="1">The sequence shown here is derived from an EMBL/GenBank/DDBJ whole genome shotgun (WGS) entry which is preliminary data.</text>
</comment>
<dbReference type="GeneID" id="78497539"/>
<reference evidence="1 2" key="1">
    <citation type="submission" date="2013-08" db="EMBL/GenBank/DDBJ databases">
        <authorList>
            <person name="Durkin A.S."/>
            <person name="Haft D.R."/>
            <person name="McCorrison J."/>
            <person name="Torralba M."/>
            <person name="Gillis M."/>
            <person name="Haft D.H."/>
            <person name="Methe B."/>
            <person name="Sutton G."/>
            <person name="Nelson K.E."/>
        </authorList>
    </citation>
    <scope>NUCLEOTIDE SEQUENCE [LARGE SCALE GENOMIC DNA]</scope>
    <source>
        <strain evidence="1 2">F0493</strain>
    </source>
</reference>
<dbReference type="Proteomes" id="UP000017023">
    <property type="component" value="Unassembled WGS sequence"/>
</dbReference>
<dbReference type="AlphaFoldDB" id="U2MJW8"/>
<evidence type="ECO:0000313" key="2">
    <source>
        <dbReference type="Proteomes" id="UP000017023"/>
    </source>
</evidence>
<protein>
    <recommendedName>
        <fullName evidence="3">PF13338 domain protein</fullName>
    </recommendedName>
</protein>
<dbReference type="RefSeq" id="WP_021825025.1">
    <property type="nucleotide sequence ID" value="NZ_AWGW01000007.1"/>
</dbReference>
<dbReference type="PATRIC" id="fig|1395125.3.peg.901"/>
<evidence type="ECO:0008006" key="3">
    <source>
        <dbReference type="Google" id="ProtNLM"/>
    </source>
</evidence>
<gene>
    <name evidence="1" type="ORF">HMPREF9145_0306</name>
</gene>
<dbReference type="Pfam" id="PF19570">
    <property type="entry name" value="DUF6088"/>
    <property type="match status" value="1"/>
</dbReference>
<sequence>MKTVYPFGYVTNLLYICGKIKEEMAAQSVYNEIKRRVEKSKRGRLFFPDDFHPASSDAVRSALVRLCRAGDLMRVAQGIYCYPKVDRKWGSGIIPPSIEEIAEAIAKRDKVRIAPTGAYVLNKLGLSTQIPANVVFVTDGSGRRVSIGKGKGILFKHTSEMRIFAFRSTLMQLIVTAMREIGEHNVTDEQIAVIRKHLEHVTEEDYQKDIQLAPIWVRKKLS</sequence>
<organism evidence="1 2">
    <name type="scientific">Segatella salivae F0493</name>
    <dbReference type="NCBI Taxonomy" id="1395125"/>
    <lineage>
        <taxon>Bacteria</taxon>
        <taxon>Pseudomonadati</taxon>
        <taxon>Bacteroidota</taxon>
        <taxon>Bacteroidia</taxon>
        <taxon>Bacteroidales</taxon>
        <taxon>Prevotellaceae</taxon>
        <taxon>Segatella</taxon>
    </lineage>
</organism>
<dbReference type="EMBL" id="AWGW01000007">
    <property type="protein sequence ID" value="ERK01965.1"/>
    <property type="molecule type" value="Genomic_DNA"/>
</dbReference>
<dbReference type="InterPro" id="IPR045738">
    <property type="entry name" value="DUF6088"/>
</dbReference>
<name>U2MJW8_9BACT</name>
<proteinExistence type="predicted"/>